<dbReference type="RefSeq" id="XP_055872562.1">
    <property type="nucleotide sequence ID" value="XM_056016587.1"/>
</dbReference>
<gene>
    <name evidence="4" type="primary">LOC106065949</name>
</gene>
<evidence type="ECO:0000256" key="1">
    <source>
        <dbReference type="SAM" id="Phobius"/>
    </source>
</evidence>
<dbReference type="Pfam" id="PF17517">
    <property type="entry name" value="IgGFc_binding"/>
    <property type="match status" value="1"/>
</dbReference>
<dbReference type="AlphaFoldDB" id="A0A9W2ZC71"/>
<keyword evidence="1" id="KW-0812">Transmembrane</keyword>
<evidence type="ECO:0000313" key="3">
    <source>
        <dbReference type="Proteomes" id="UP001165740"/>
    </source>
</evidence>
<dbReference type="Proteomes" id="UP001165740">
    <property type="component" value="Chromosome 18"/>
</dbReference>
<reference evidence="4" key="1">
    <citation type="submission" date="2025-08" db="UniProtKB">
        <authorList>
            <consortium name="RefSeq"/>
        </authorList>
    </citation>
    <scope>IDENTIFICATION</scope>
</reference>
<organism evidence="3 4">
    <name type="scientific">Biomphalaria glabrata</name>
    <name type="common">Bloodfluke planorb</name>
    <name type="synonym">Freshwater snail</name>
    <dbReference type="NCBI Taxonomy" id="6526"/>
    <lineage>
        <taxon>Eukaryota</taxon>
        <taxon>Metazoa</taxon>
        <taxon>Spiralia</taxon>
        <taxon>Lophotrochozoa</taxon>
        <taxon>Mollusca</taxon>
        <taxon>Gastropoda</taxon>
        <taxon>Heterobranchia</taxon>
        <taxon>Euthyneura</taxon>
        <taxon>Panpulmonata</taxon>
        <taxon>Hygrophila</taxon>
        <taxon>Lymnaeoidea</taxon>
        <taxon>Planorbidae</taxon>
        <taxon>Biomphalaria</taxon>
    </lineage>
</organism>
<name>A0A9W2ZC71_BIOGL</name>
<protein>
    <submittedName>
        <fullName evidence="4">Uncharacterized protein LOC106065949</fullName>
    </submittedName>
</protein>
<evidence type="ECO:0000259" key="2">
    <source>
        <dbReference type="Pfam" id="PF17517"/>
    </source>
</evidence>
<dbReference type="OrthoDB" id="6136119at2759"/>
<feature type="domain" description="IgGFc-binding protein N-terminal" evidence="2">
    <location>
        <begin position="145"/>
        <end position="460"/>
    </location>
</feature>
<keyword evidence="1" id="KW-0472">Membrane</keyword>
<feature type="transmembrane region" description="Helical" evidence="1">
    <location>
        <begin position="570"/>
        <end position="593"/>
    </location>
</feature>
<proteinExistence type="predicted"/>
<dbReference type="InterPro" id="IPR035234">
    <property type="entry name" value="IgGFc-bd_N"/>
</dbReference>
<dbReference type="PANTHER" id="PTHR46534">
    <property type="entry name" value="IGGFC_BINDING DOMAIN-CONTAINING PROTEIN"/>
    <property type="match status" value="1"/>
</dbReference>
<keyword evidence="3" id="KW-1185">Reference proteome</keyword>
<evidence type="ECO:0000313" key="4">
    <source>
        <dbReference type="RefSeq" id="XP_055872562.1"/>
    </source>
</evidence>
<keyword evidence="1" id="KW-1133">Transmembrane helix</keyword>
<sequence length="693" mass="77704">MRCELVYQLKLTIWICLSYQITLITSAGISNMGRTFVLSLPKLKSSSLVLVFSTFEAEKHIVSVTSSLQPSSFDVKVSTETTRPGVLRLDPDRLNFYERTTVGAREVNSGFYRLTCFVASGSFNFSTNVYIYQNETYQRLFALGGFMALPIESWGTEYHIFTLASYSFLLIIANVNTTVHVSLCANVLGQTSQSMSRNNCQTSSHRLKRYQTLALMECTETTSNNTMSYTGSVVKGDNPIGALSGNCVSDQDELSCTRKENIMDISIDMLLPIYMYGQEFFTIFAPWQASPSEERLVVVTSQNQTYVYVTFAEASRQRYQLTQAHQIHYIDVHMNNSIRNGLILSDKPIHVMYFTSRCKEGPHLSSGQSMGMLLPVHLFYNMYTLSFNWDTGIYHFVVIVMLQEKDFYNLTWYGMPGQLKILGTSKVIGRKEAATFYTKLEEVNETSITSSANFGCYYYGVSSLGSYFHAAGFLYDTDKTLDCKASAPQDGDCVDNDCDGTKDEEVPNKIDDDGDGLVDEDTFFVRSHIRFSPVANQTVTMNRNKGTLAAGKTSPKPEEVPAVRAGTPSFWYVVMLIMFIAMGLAALTSMFIGKPPSVTPMTRLPRKDVEYMIPEVVLLDETFIMARRKRSGTSVDEKDHYIHYVKMQPKRPEAKTKGKAKLQSVLTTVGLSLETSAASGNKSSEIISQHSER</sequence>
<dbReference type="PANTHER" id="PTHR46534:SF1">
    <property type="entry name" value="IGGFC-BINDING PROTEIN N-TERMINAL DOMAIN-CONTAINING PROTEIN"/>
    <property type="match status" value="1"/>
</dbReference>
<dbReference type="GeneID" id="106065949"/>
<accession>A0A9W2ZC71</accession>